<keyword evidence="6" id="KW-0472">Membrane</keyword>
<dbReference type="Proteomes" id="UP000636800">
    <property type="component" value="Chromosome 1"/>
</dbReference>
<evidence type="ECO:0000313" key="8">
    <source>
        <dbReference type="EMBL" id="KAG0497793.1"/>
    </source>
</evidence>
<keyword evidence="4" id="KW-0808">Transferase</keyword>
<evidence type="ECO:0000256" key="1">
    <source>
        <dbReference type="ARBA" id="ARBA00004323"/>
    </source>
</evidence>
<evidence type="ECO:0000256" key="2">
    <source>
        <dbReference type="ARBA" id="ARBA00004881"/>
    </source>
</evidence>
<dbReference type="EMBL" id="JADCNL010000001">
    <property type="protein sequence ID" value="KAG0497793.1"/>
    <property type="molecule type" value="Genomic_DNA"/>
</dbReference>
<keyword evidence="9" id="KW-1185">Reference proteome</keyword>
<comment type="subcellular location">
    <subcellularLocation>
        <location evidence="1">Golgi apparatus membrane</location>
        <topology evidence="1">Single-pass type II membrane protein</topology>
    </subcellularLocation>
</comment>
<proteinExistence type="predicted"/>
<organism evidence="8 9">
    <name type="scientific">Vanilla planifolia</name>
    <name type="common">Vanilla</name>
    <dbReference type="NCBI Taxonomy" id="51239"/>
    <lineage>
        <taxon>Eukaryota</taxon>
        <taxon>Viridiplantae</taxon>
        <taxon>Streptophyta</taxon>
        <taxon>Embryophyta</taxon>
        <taxon>Tracheophyta</taxon>
        <taxon>Spermatophyta</taxon>
        <taxon>Magnoliopsida</taxon>
        <taxon>Liliopsida</taxon>
        <taxon>Asparagales</taxon>
        <taxon>Orchidaceae</taxon>
        <taxon>Vanilloideae</taxon>
        <taxon>Vanilleae</taxon>
        <taxon>Vanilla</taxon>
    </lineage>
</organism>
<keyword evidence="5" id="KW-0325">Glycoprotein</keyword>
<dbReference type="GO" id="GO:0016763">
    <property type="term" value="F:pentosyltransferase activity"/>
    <property type="evidence" value="ECO:0007669"/>
    <property type="project" value="UniProtKB-ARBA"/>
</dbReference>
<dbReference type="OrthoDB" id="73614at2759"/>
<gene>
    <name evidence="8" type="ORF">HPP92_002484</name>
</gene>
<evidence type="ECO:0000256" key="5">
    <source>
        <dbReference type="ARBA" id="ARBA00023180"/>
    </source>
</evidence>
<feature type="transmembrane region" description="Helical" evidence="6">
    <location>
        <begin position="29"/>
        <end position="48"/>
    </location>
</feature>
<reference evidence="8 9" key="1">
    <citation type="journal article" date="2020" name="Nat. Food">
        <title>A phased Vanilla planifolia genome enables genetic improvement of flavour and production.</title>
        <authorList>
            <person name="Hasing T."/>
            <person name="Tang H."/>
            <person name="Brym M."/>
            <person name="Khazi F."/>
            <person name="Huang T."/>
            <person name="Chambers A.H."/>
        </authorList>
    </citation>
    <scope>NUCLEOTIDE SEQUENCE [LARGE SCALE GENOMIC DNA]</scope>
    <source>
        <tissue evidence="8">Leaf</tissue>
    </source>
</reference>
<feature type="transmembrane region" description="Helical" evidence="6">
    <location>
        <begin position="6"/>
        <end position="22"/>
    </location>
</feature>
<dbReference type="PANTHER" id="PTHR20961">
    <property type="entry name" value="GLYCOSYLTRANSFERASE"/>
    <property type="match status" value="1"/>
</dbReference>
<dbReference type="InterPro" id="IPR049625">
    <property type="entry name" value="Glyco_transf_61_cat"/>
</dbReference>
<accession>A0A835S5K4</accession>
<evidence type="ECO:0000256" key="6">
    <source>
        <dbReference type="SAM" id="Phobius"/>
    </source>
</evidence>
<feature type="domain" description="Glycosyltransferase 61 catalytic" evidence="7">
    <location>
        <begin position="186"/>
        <end position="368"/>
    </location>
</feature>
<keyword evidence="6" id="KW-1133">Transmembrane helix</keyword>
<name>A0A835S5K4_VANPL</name>
<dbReference type="InterPro" id="IPR007657">
    <property type="entry name" value="Glycosyltransferase_61"/>
</dbReference>
<keyword evidence="6" id="KW-0812">Transmembrane</keyword>
<evidence type="ECO:0000256" key="4">
    <source>
        <dbReference type="ARBA" id="ARBA00022679"/>
    </source>
</evidence>
<dbReference type="AlphaFoldDB" id="A0A835S5K4"/>
<evidence type="ECO:0000256" key="3">
    <source>
        <dbReference type="ARBA" id="ARBA00022676"/>
    </source>
</evidence>
<comment type="pathway">
    <text evidence="2">Glycan metabolism.</text>
</comment>
<dbReference type="PANTHER" id="PTHR20961:SF108">
    <property type="entry name" value="GLYCOSYLTRANSFERASE"/>
    <property type="match status" value="1"/>
</dbReference>
<protein>
    <recommendedName>
        <fullName evidence="7">Glycosyltransferase 61 catalytic domain-containing protein</fullName>
    </recommendedName>
</protein>
<evidence type="ECO:0000259" key="7">
    <source>
        <dbReference type="Pfam" id="PF04577"/>
    </source>
</evidence>
<keyword evidence="3" id="KW-0328">Glycosyltransferase</keyword>
<dbReference type="GO" id="GO:0000139">
    <property type="term" value="C:Golgi membrane"/>
    <property type="evidence" value="ECO:0007669"/>
    <property type="project" value="UniProtKB-SubCell"/>
</dbReference>
<dbReference type="Pfam" id="PF04577">
    <property type="entry name" value="Glyco_transf_61"/>
    <property type="match status" value="1"/>
</dbReference>
<sequence length="464" mass="51430">MGSHQWGGPYLSFLLHFIAILVNGSRRLVMVLFFLSFLYFALLRLNFWNQKLSNLMRNDVVLQHKIGFSKFLLQRLVKGEAHHELIQNGVSCVSDTHSDFCVTTNAVRIAFTASGVVLHLTAGENNHSPVLNSSLIRPYPRKTDPIAMSRTSPVALLSRHPHPPPCDAVHPSPAFIFSAGGFAGNFFHDINDVLLPLFLTASPVLPNLHLVITDLQPYWSLKYRPFLRRLSSFAPISPTPTITHCFPSAVLGLKYHGELLCNETEPPGTVSSHDFRRFLHHSLPADHPSGGPPLLVLLSRRKSRVLLNEEEAAGAARDAGFRVLVATPQETGTVEEFGSVVRGCGVLVGVHGAGLTNLVFLRPGAVVVQIVPWGLDWASEEYYGRPARRMGLEYLEYRIAVEESTLRGEYAEDDPVLADPWGVNLKGYNVSRPVYVDGQNVSLDLRRFGETLQTARRLLLGIAR</sequence>
<comment type="caution">
    <text evidence="8">The sequence shown here is derived from an EMBL/GenBank/DDBJ whole genome shotgun (WGS) entry which is preliminary data.</text>
</comment>
<evidence type="ECO:0000313" key="9">
    <source>
        <dbReference type="Proteomes" id="UP000636800"/>
    </source>
</evidence>